<comment type="caution">
    <text evidence="9">The sequence shown here is derived from an EMBL/GenBank/DDBJ whole genome shotgun (WGS) entry which is preliminary data.</text>
</comment>
<feature type="chain" id="PRO_5002011392" evidence="8">
    <location>
        <begin position="24"/>
        <end position="588"/>
    </location>
</feature>
<dbReference type="Gene3D" id="1.20.58.220">
    <property type="entry name" value="Phosphate transport system protein phou homolog 2, domain 2"/>
    <property type="match status" value="1"/>
</dbReference>
<feature type="transmembrane region" description="Helical" evidence="7">
    <location>
        <begin position="98"/>
        <end position="121"/>
    </location>
</feature>
<accession>A0A0A5I4I7</accession>
<evidence type="ECO:0000256" key="4">
    <source>
        <dbReference type="ARBA" id="ARBA00022989"/>
    </source>
</evidence>
<evidence type="ECO:0000313" key="9">
    <source>
        <dbReference type="EMBL" id="KGY10659.1"/>
    </source>
</evidence>
<keyword evidence="9" id="KW-0808">Transferase</keyword>
<proteinExistence type="predicted"/>
<sequence length="588" mass="63900">MISIAMQTALLFLILLASPCALAETSESQLDYFSMSMGLFGGLAMFLYGMEKMSDALKRTAGSKMKQVLGTLTKTRLSSVATGAGLTAVIQSSSVTTVLVVGFVSAGLMSLNQAVGVIMGANIGTTVTAQIIAFKVTKAAMAMIAIGFAVEMASKQQQNKNYGNILFGLGLLFLGMNLMSEAMSPLRVFQPFIDFMAKMDNPIFAILLAASFTALVQSSSATTGIVIVLASQGFISLESGIAMAMGANIGTCVTALLAAIGKSTEAKQTSAIHLIFNLAGVLIWLPAISIIAFASTSISPSYVDLTGMERLAAETPRQIANANTLFNVANTLIMLPLSTFFVTAVKKLVPHTATNKEQQKVELKYIKPEYLATPDIALEQTHLEIGRLGRRVANMVNQLPPLATPVHNEQNKESIRQALREIEKVEDEVDILHAKILAYLGKLRQSPLTKEESRLQIKLVSITDQLESVADLVVNSMLPLSYKTLDANLTASPEMRKTLDRTHARVNQALLDSVNATRRGDRQLAESVLSAKREINVLLESILELQAERLSQATEQRLDIFRIQMEWVEALKRIYTLSKRVAKLQLRK</sequence>
<name>A0A0A5I4I7_PHOS4</name>
<keyword evidence="2" id="KW-1003">Cell membrane</keyword>
<feature type="transmembrane region" description="Helical" evidence="7">
    <location>
        <begin position="203"/>
        <end position="229"/>
    </location>
</feature>
<dbReference type="NCBIfam" id="NF037997">
    <property type="entry name" value="Na_Pi_symport"/>
    <property type="match status" value="1"/>
</dbReference>
<dbReference type="GO" id="GO:0016301">
    <property type="term" value="F:kinase activity"/>
    <property type="evidence" value="ECO:0007669"/>
    <property type="project" value="UniProtKB-KW"/>
</dbReference>
<feature type="transmembrane region" description="Helical" evidence="7">
    <location>
        <begin position="162"/>
        <end position="183"/>
    </location>
</feature>
<dbReference type="AlphaFoldDB" id="A0A0A5I4I7"/>
<organism evidence="9 10">
    <name type="scientific">Photobacterium sp. (strain ATCC 43367)</name>
    <dbReference type="NCBI Taxonomy" id="379097"/>
    <lineage>
        <taxon>Bacteria</taxon>
        <taxon>Pseudomonadati</taxon>
        <taxon>Pseudomonadota</taxon>
        <taxon>Gammaproteobacteria</taxon>
        <taxon>Vibrionales</taxon>
        <taxon>Vibrionaceae</taxon>
        <taxon>Vibrio</taxon>
        <taxon>Vibrio oreintalis group</taxon>
    </lineage>
</organism>
<evidence type="ECO:0000313" key="10">
    <source>
        <dbReference type="Proteomes" id="UP000030451"/>
    </source>
</evidence>
<dbReference type="STRING" id="379097.SE23_10685"/>
<evidence type="ECO:0000256" key="7">
    <source>
        <dbReference type="SAM" id="Phobius"/>
    </source>
</evidence>
<evidence type="ECO:0000256" key="3">
    <source>
        <dbReference type="ARBA" id="ARBA00022692"/>
    </source>
</evidence>
<comment type="subcellular location">
    <subcellularLocation>
        <location evidence="1">Cell membrane</location>
        <topology evidence="1">Multi-pass membrane protein</topology>
    </subcellularLocation>
</comment>
<evidence type="ECO:0000256" key="8">
    <source>
        <dbReference type="SAM" id="SignalP"/>
    </source>
</evidence>
<dbReference type="PANTHER" id="PTHR10010:SF46">
    <property type="entry name" value="SODIUM-DEPENDENT PHOSPHATE TRANSPORT PROTEIN 2B"/>
    <property type="match status" value="1"/>
</dbReference>
<keyword evidence="8" id="KW-0732">Signal</keyword>
<dbReference type="Proteomes" id="UP000030451">
    <property type="component" value="Unassembled WGS sequence"/>
</dbReference>
<feature type="transmembrane region" description="Helical" evidence="7">
    <location>
        <begin position="127"/>
        <end position="150"/>
    </location>
</feature>
<feature type="transmembrane region" description="Helical" evidence="7">
    <location>
        <begin position="33"/>
        <end position="50"/>
    </location>
</feature>
<keyword evidence="4 7" id="KW-1133">Transmembrane helix</keyword>
<keyword evidence="5 7" id="KW-0472">Membrane</keyword>
<dbReference type="InterPro" id="IPR003841">
    <property type="entry name" value="Na/Pi_transpt"/>
</dbReference>
<keyword evidence="3 7" id="KW-0812">Transmembrane</keyword>
<evidence type="ECO:0000256" key="6">
    <source>
        <dbReference type="SAM" id="Coils"/>
    </source>
</evidence>
<evidence type="ECO:0000256" key="5">
    <source>
        <dbReference type="ARBA" id="ARBA00023136"/>
    </source>
</evidence>
<feature type="transmembrane region" description="Helical" evidence="7">
    <location>
        <begin position="241"/>
        <end position="260"/>
    </location>
</feature>
<feature type="coiled-coil region" evidence="6">
    <location>
        <begin position="408"/>
        <end position="435"/>
    </location>
</feature>
<dbReference type="Pfam" id="PF02690">
    <property type="entry name" value="Na_Pi_cotrans"/>
    <property type="match status" value="2"/>
</dbReference>
<dbReference type="GO" id="GO:0005436">
    <property type="term" value="F:sodium:phosphate symporter activity"/>
    <property type="evidence" value="ECO:0007669"/>
    <property type="project" value="InterPro"/>
</dbReference>
<dbReference type="PANTHER" id="PTHR10010">
    <property type="entry name" value="SOLUTE CARRIER FAMILY 34 SODIUM PHOSPHATE , MEMBER 2-RELATED"/>
    <property type="match status" value="1"/>
</dbReference>
<reference evidence="9 10" key="1">
    <citation type="submission" date="2014-10" db="EMBL/GenBank/DDBJ databases">
        <title>Genome sequencing of Vibrio sinaloensis T08.</title>
        <authorList>
            <person name="Chan K.-G."/>
            <person name="Mohamad N.I."/>
        </authorList>
    </citation>
    <scope>NUCLEOTIDE SEQUENCE [LARGE SCALE GENOMIC DNA]</scope>
    <source>
        <strain evidence="9 10">T08</strain>
    </source>
</reference>
<dbReference type="SUPFAM" id="SSF109755">
    <property type="entry name" value="PhoU-like"/>
    <property type="match status" value="1"/>
</dbReference>
<dbReference type="InterPro" id="IPR038078">
    <property type="entry name" value="PhoU-like_sf"/>
</dbReference>
<dbReference type="GO" id="GO:0044341">
    <property type="term" value="P:sodium-dependent phosphate transport"/>
    <property type="evidence" value="ECO:0007669"/>
    <property type="project" value="InterPro"/>
</dbReference>
<keyword evidence="6" id="KW-0175">Coiled coil</keyword>
<dbReference type="EMBL" id="JRWP01000002">
    <property type="protein sequence ID" value="KGY10659.1"/>
    <property type="molecule type" value="Genomic_DNA"/>
</dbReference>
<gene>
    <name evidence="9" type="ORF">NM06_00960</name>
</gene>
<dbReference type="NCBIfam" id="TIGR00704">
    <property type="entry name" value="NaPi_cotrn_rel"/>
    <property type="match status" value="1"/>
</dbReference>
<feature type="transmembrane region" description="Helical" evidence="7">
    <location>
        <begin position="272"/>
        <end position="294"/>
    </location>
</feature>
<dbReference type="GO" id="GO:0005886">
    <property type="term" value="C:plasma membrane"/>
    <property type="evidence" value="ECO:0007669"/>
    <property type="project" value="UniProtKB-SubCell"/>
</dbReference>
<protein>
    <submittedName>
        <fullName evidence="9">NAD+ kinase</fullName>
    </submittedName>
</protein>
<keyword evidence="9" id="KW-0418">Kinase</keyword>
<dbReference type="InterPro" id="IPR004633">
    <property type="entry name" value="NaPi_cotrn-rel/YqeW-like"/>
</dbReference>
<feature type="signal peptide" evidence="8">
    <location>
        <begin position="1"/>
        <end position="23"/>
    </location>
</feature>
<evidence type="ECO:0000256" key="2">
    <source>
        <dbReference type="ARBA" id="ARBA00022475"/>
    </source>
</evidence>
<evidence type="ECO:0000256" key="1">
    <source>
        <dbReference type="ARBA" id="ARBA00004651"/>
    </source>
</evidence>